<accession>A0A0C4E0S6</accession>
<evidence type="ECO:0000256" key="2">
    <source>
        <dbReference type="SAM" id="Phobius"/>
    </source>
</evidence>
<reference evidence="3" key="1">
    <citation type="submission" date="2010-05" db="EMBL/GenBank/DDBJ databases">
        <title>The Genome Sequence of Magnaporthe poae strain ATCC 64411.</title>
        <authorList>
            <consortium name="The Broad Institute Genome Sequencing Platform"/>
            <consortium name="Broad Institute Genome Sequencing Center for Infectious Disease"/>
            <person name="Ma L.-J."/>
            <person name="Dead R."/>
            <person name="Young S."/>
            <person name="Zeng Q."/>
            <person name="Koehrsen M."/>
            <person name="Alvarado L."/>
            <person name="Berlin A."/>
            <person name="Chapman S.B."/>
            <person name="Chen Z."/>
            <person name="Freedman E."/>
            <person name="Gellesch M."/>
            <person name="Goldberg J."/>
            <person name="Griggs A."/>
            <person name="Gujja S."/>
            <person name="Heilman E.R."/>
            <person name="Heiman D."/>
            <person name="Hepburn T."/>
            <person name="Howarth C."/>
            <person name="Jen D."/>
            <person name="Larson L."/>
            <person name="Mehta T."/>
            <person name="Neiman D."/>
            <person name="Pearson M."/>
            <person name="Roberts A."/>
            <person name="Saif S."/>
            <person name="Shea T."/>
            <person name="Shenoy N."/>
            <person name="Sisk P."/>
            <person name="Stolte C."/>
            <person name="Sykes S."/>
            <person name="Walk T."/>
            <person name="White J."/>
            <person name="Yandava C."/>
            <person name="Haas B."/>
            <person name="Nusbaum C."/>
            <person name="Birren B."/>
        </authorList>
    </citation>
    <scope>NUCLEOTIDE SEQUENCE</scope>
    <source>
        <strain evidence="3">ATCC 64411</strain>
    </source>
</reference>
<dbReference type="Proteomes" id="UP000011715">
    <property type="component" value="Unassembled WGS sequence"/>
</dbReference>
<dbReference type="AlphaFoldDB" id="A0A0C4E0S6"/>
<keyword evidence="5" id="KW-1185">Reference proteome</keyword>
<name>A0A0C4E0S6_MAGP6</name>
<dbReference type="OrthoDB" id="5358884at2759"/>
<sequence>MCWAFRASKISRPDLYKSWAIELDLFPHASTRSLVAKERKQQPALTASIRLASRPGIGYAATQSGTMSPPPPPLGSYPESHAQERPPDEQRRKSVPWGLNPWLFAAMAALIGMPISGAIFGGVMGSMLANSSQR</sequence>
<dbReference type="EnsemblFungi" id="MAPG_05960T0">
    <property type="protein sequence ID" value="MAPG_05960T0"/>
    <property type="gene ID" value="MAPG_05960"/>
</dbReference>
<dbReference type="EMBL" id="ADBL01001427">
    <property type="status" value="NOT_ANNOTATED_CDS"/>
    <property type="molecule type" value="Genomic_DNA"/>
</dbReference>
<keyword evidence="2" id="KW-0472">Membrane</keyword>
<reference evidence="3" key="3">
    <citation type="submission" date="2011-03" db="EMBL/GenBank/DDBJ databases">
        <title>Annotation of Magnaporthe poae ATCC 64411.</title>
        <authorList>
            <person name="Ma L.-J."/>
            <person name="Dead R."/>
            <person name="Young S.K."/>
            <person name="Zeng Q."/>
            <person name="Gargeya S."/>
            <person name="Fitzgerald M."/>
            <person name="Haas B."/>
            <person name="Abouelleil A."/>
            <person name="Alvarado L."/>
            <person name="Arachchi H.M."/>
            <person name="Berlin A."/>
            <person name="Brown A."/>
            <person name="Chapman S.B."/>
            <person name="Chen Z."/>
            <person name="Dunbar C."/>
            <person name="Freedman E."/>
            <person name="Gearin G."/>
            <person name="Gellesch M."/>
            <person name="Goldberg J."/>
            <person name="Griggs A."/>
            <person name="Gujja S."/>
            <person name="Heiman D."/>
            <person name="Howarth C."/>
            <person name="Larson L."/>
            <person name="Lui A."/>
            <person name="MacDonald P.J.P."/>
            <person name="Mehta T."/>
            <person name="Montmayeur A."/>
            <person name="Murphy C."/>
            <person name="Neiman D."/>
            <person name="Pearson M."/>
            <person name="Priest M."/>
            <person name="Roberts A."/>
            <person name="Saif S."/>
            <person name="Shea T."/>
            <person name="Shenoy N."/>
            <person name="Sisk P."/>
            <person name="Stolte C."/>
            <person name="Sykes S."/>
            <person name="Yandava C."/>
            <person name="Wortman J."/>
            <person name="Nusbaum C."/>
            <person name="Birren B."/>
        </authorList>
    </citation>
    <scope>NUCLEOTIDE SEQUENCE</scope>
    <source>
        <strain evidence="3">ATCC 64411</strain>
    </source>
</reference>
<keyword evidence="2" id="KW-1133">Transmembrane helix</keyword>
<protein>
    <submittedName>
        <fullName evidence="3 4">Uncharacterized protein</fullName>
    </submittedName>
</protein>
<evidence type="ECO:0000313" key="5">
    <source>
        <dbReference type="Proteomes" id="UP000011715"/>
    </source>
</evidence>
<feature type="compositionally biased region" description="Basic and acidic residues" evidence="1">
    <location>
        <begin position="81"/>
        <end position="92"/>
    </location>
</feature>
<evidence type="ECO:0000313" key="3">
    <source>
        <dbReference type="EMBL" id="KLU86953.1"/>
    </source>
</evidence>
<dbReference type="EMBL" id="GL876970">
    <property type="protein sequence ID" value="KLU86953.1"/>
    <property type="molecule type" value="Genomic_DNA"/>
</dbReference>
<evidence type="ECO:0000256" key="1">
    <source>
        <dbReference type="SAM" id="MobiDB-lite"/>
    </source>
</evidence>
<proteinExistence type="predicted"/>
<gene>
    <name evidence="3" type="ORF">MAPG_05960</name>
</gene>
<reference evidence="4" key="5">
    <citation type="submission" date="2015-06" db="UniProtKB">
        <authorList>
            <consortium name="EnsemblFungi"/>
        </authorList>
    </citation>
    <scope>IDENTIFICATION</scope>
    <source>
        <strain evidence="4">ATCC 64411</strain>
    </source>
</reference>
<evidence type="ECO:0000313" key="4">
    <source>
        <dbReference type="EnsemblFungi" id="MAPG_05960T0"/>
    </source>
</evidence>
<keyword evidence="2" id="KW-0812">Transmembrane</keyword>
<organism evidence="4 5">
    <name type="scientific">Magnaporthiopsis poae (strain ATCC 64411 / 73-15)</name>
    <name type="common">Kentucky bluegrass fungus</name>
    <name type="synonym">Magnaporthe poae</name>
    <dbReference type="NCBI Taxonomy" id="644358"/>
    <lineage>
        <taxon>Eukaryota</taxon>
        <taxon>Fungi</taxon>
        <taxon>Dikarya</taxon>
        <taxon>Ascomycota</taxon>
        <taxon>Pezizomycotina</taxon>
        <taxon>Sordariomycetes</taxon>
        <taxon>Sordariomycetidae</taxon>
        <taxon>Magnaporthales</taxon>
        <taxon>Magnaporthaceae</taxon>
        <taxon>Magnaporthiopsis</taxon>
    </lineage>
</organism>
<reference evidence="5" key="2">
    <citation type="submission" date="2010-05" db="EMBL/GenBank/DDBJ databases">
        <title>The genome sequence of Magnaporthe poae strain ATCC 64411.</title>
        <authorList>
            <person name="Ma L.-J."/>
            <person name="Dead R."/>
            <person name="Young S."/>
            <person name="Zeng Q."/>
            <person name="Koehrsen M."/>
            <person name="Alvarado L."/>
            <person name="Berlin A."/>
            <person name="Chapman S.B."/>
            <person name="Chen Z."/>
            <person name="Freedman E."/>
            <person name="Gellesch M."/>
            <person name="Goldberg J."/>
            <person name="Griggs A."/>
            <person name="Gujja S."/>
            <person name="Heilman E.R."/>
            <person name="Heiman D."/>
            <person name="Hepburn T."/>
            <person name="Howarth C."/>
            <person name="Jen D."/>
            <person name="Larson L."/>
            <person name="Mehta T."/>
            <person name="Neiman D."/>
            <person name="Pearson M."/>
            <person name="Roberts A."/>
            <person name="Saif S."/>
            <person name="Shea T."/>
            <person name="Shenoy N."/>
            <person name="Sisk P."/>
            <person name="Stolte C."/>
            <person name="Sykes S."/>
            <person name="Walk T."/>
            <person name="White J."/>
            <person name="Yandava C."/>
            <person name="Haas B."/>
            <person name="Nusbaum C."/>
            <person name="Birren B."/>
        </authorList>
    </citation>
    <scope>NUCLEOTIDE SEQUENCE [LARGE SCALE GENOMIC DNA]</scope>
    <source>
        <strain evidence="5">ATCC 64411 / 73-15</strain>
    </source>
</reference>
<feature type="region of interest" description="Disordered" evidence="1">
    <location>
        <begin position="59"/>
        <end position="95"/>
    </location>
</feature>
<dbReference type="STRING" id="644358.A0A0C4E0S6"/>
<dbReference type="VEuPathDB" id="FungiDB:MAPG_05960"/>
<feature type="transmembrane region" description="Helical" evidence="2">
    <location>
        <begin position="102"/>
        <end position="129"/>
    </location>
</feature>
<reference evidence="4" key="4">
    <citation type="journal article" date="2015" name="G3 (Bethesda)">
        <title>Genome sequences of three phytopathogenic species of the Magnaporthaceae family of fungi.</title>
        <authorList>
            <person name="Okagaki L.H."/>
            <person name="Nunes C.C."/>
            <person name="Sailsbery J."/>
            <person name="Clay B."/>
            <person name="Brown D."/>
            <person name="John T."/>
            <person name="Oh Y."/>
            <person name="Young N."/>
            <person name="Fitzgerald M."/>
            <person name="Haas B.J."/>
            <person name="Zeng Q."/>
            <person name="Young S."/>
            <person name="Adiconis X."/>
            <person name="Fan L."/>
            <person name="Levin J.Z."/>
            <person name="Mitchell T.K."/>
            <person name="Okubara P.A."/>
            <person name="Farman M.L."/>
            <person name="Kohn L.M."/>
            <person name="Birren B."/>
            <person name="Ma L.-J."/>
            <person name="Dean R.A."/>
        </authorList>
    </citation>
    <scope>NUCLEOTIDE SEQUENCE</scope>
    <source>
        <strain evidence="4">ATCC 64411 / 73-15</strain>
    </source>
</reference>